<accession>A0AAU8GP34</accession>
<keyword evidence="1" id="KW-0812">Transmembrane</keyword>
<evidence type="ECO:0000313" key="2">
    <source>
        <dbReference type="EMBL" id="XCH42766.1"/>
    </source>
</evidence>
<name>A0AAU8GP34_9CAUD</name>
<reference evidence="2" key="1">
    <citation type="submission" date="2024-04" db="EMBL/GenBank/DDBJ databases">
        <authorList>
            <person name="Adelman N."/>
            <person name="Griciute V."/>
            <person name="Hart J."/>
            <person name="Matonsi M."/>
            <person name="Molloy S.D."/>
            <person name="Viland M.D."/>
            <person name="Lewis C.M."/>
            <person name="Garlena R.A."/>
            <person name="Russell D.A."/>
            <person name="Jacobs-Sera D."/>
            <person name="Hatfull G.F."/>
        </authorList>
    </citation>
    <scope>NUCLEOTIDE SEQUENCE</scope>
</reference>
<protein>
    <recommendedName>
        <fullName evidence="3">Minor tail protein</fullName>
    </recommendedName>
</protein>
<evidence type="ECO:0008006" key="3">
    <source>
        <dbReference type="Google" id="ProtNLM"/>
    </source>
</evidence>
<feature type="transmembrane region" description="Helical" evidence="1">
    <location>
        <begin position="9"/>
        <end position="27"/>
    </location>
</feature>
<keyword evidence="1" id="KW-0472">Membrane</keyword>
<organism evidence="2">
    <name type="scientific">Mycobacterium phage Farewell</name>
    <dbReference type="NCBI Taxonomy" id="3158893"/>
    <lineage>
        <taxon>Viruses</taxon>
        <taxon>Duplodnaviria</taxon>
        <taxon>Heunggongvirae</taxon>
        <taxon>Uroviricota</taxon>
        <taxon>Caudoviricetes</taxon>
    </lineage>
</organism>
<sequence>MIRRFFADGLHWVVIAFLIVGAALYGLSTSPSVAPSPIAVEAIHP</sequence>
<proteinExistence type="predicted"/>
<gene>
    <name evidence="2" type="primary">54</name>
    <name evidence="2" type="ORF">PBI_FAREWELL_54</name>
</gene>
<keyword evidence="1" id="KW-1133">Transmembrane helix</keyword>
<dbReference type="EMBL" id="PP750958">
    <property type="protein sequence ID" value="XCH42766.1"/>
    <property type="molecule type" value="Genomic_DNA"/>
</dbReference>
<evidence type="ECO:0000256" key="1">
    <source>
        <dbReference type="SAM" id="Phobius"/>
    </source>
</evidence>